<dbReference type="SMART" id="SM00512">
    <property type="entry name" value="Skp1"/>
    <property type="match status" value="1"/>
</dbReference>
<dbReference type="GO" id="GO:0009867">
    <property type="term" value="P:jasmonic acid mediated signaling pathway"/>
    <property type="evidence" value="ECO:0007669"/>
    <property type="project" value="UniProtKB-ARBA"/>
</dbReference>
<evidence type="ECO:0000313" key="7">
    <source>
        <dbReference type="Proteomes" id="UP001497516"/>
    </source>
</evidence>
<evidence type="ECO:0000256" key="1">
    <source>
        <dbReference type="ARBA" id="ARBA00004906"/>
    </source>
</evidence>
<dbReference type="InterPro" id="IPR001232">
    <property type="entry name" value="SKP1-like"/>
</dbReference>
<dbReference type="SUPFAM" id="SSF54695">
    <property type="entry name" value="POZ domain"/>
    <property type="match status" value="1"/>
</dbReference>
<evidence type="ECO:0000259" key="5">
    <source>
        <dbReference type="Pfam" id="PF03931"/>
    </source>
</evidence>
<evidence type="ECO:0000256" key="2">
    <source>
        <dbReference type="ARBA" id="ARBA00009993"/>
    </source>
</evidence>
<name>A0AAV2G7U7_9ROSI</name>
<dbReference type="Pfam" id="PF03931">
    <property type="entry name" value="Skp1_POZ"/>
    <property type="match status" value="1"/>
</dbReference>
<reference evidence="6 7" key="1">
    <citation type="submission" date="2024-04" db="EMBL/GenBank/DDBJ databases">
        <authorList>
            <person name="Fracassetti M."/>
        </authorList>
    </citation>
    <scope>NUCLEOTIDE SEQUENCE [LARGE SCALE GENOMIC DNA]</scope>
</reference>
<evidence type="ECO:0000313" key="6">
    <source>
        <dbReference type="EMBL" id="CAL1406725.1"/>
    </source>
</evidence>
<dbReference type="Proteomes" id="UP001497516">
    <property type="component" value="Chromosome 8"/>
</dbReference>
<dbReference type="InterPro" id="IPR011333">
    <property type="entry name" value="SKP1/BTB/POZ_sf"/>
</dbReference>
<feature type="region of interest" description="Disordered" evidence="4">
    <location>
        <begin position="64"/>
        <end position="84"/>
    </location>
</feature>
<keyword evidence="7" id="KW-1185">Reference proteome</keyword>
<gene>
    <name evidence="6" type="ORF">LTRI10_LOCUS46432</name>
</gene>
<sequence length="84" mass="9425">MSSEKKCITLKSRDGGTFQVEEAVAMQSQTIKHMIEDDCTDNGIPLPNVTGVILDKVLEFCNKHQHAPDQSDADELKKWDTDFT</sequence>
<dbReference type="Gene3D" id="3.30.710.10">
    <property type="entry name" value="Potassium Channel Kv1.1, Chain A"/>
    <property type="match status" value="1"/>
</dbReference>
<evidence type="ECO:0000256" key="4">
    <source>
        <dbReference type="SAM" id="MobiDB-lite"/>
    </source>
</evidence>
<dbReference type="GO" id="GO:0006511">
    <property type="term" value="P:ubiquitin-dependent protein catabolic process"/>
    <property type="evidence" value="ECO:0007669"/>
    <property type="project" value="InterPro"/>
</dbReference>
<dbReference type="AlphaFoldDB" id="A0AAV2G7U7"/>
<protein>
    <recommendedName>
        <fullName evidence="5">SKP1 component POZ domain-containing protein</fullName>
    </recommendedName>
</protein>
<accession>A0AAV2G7U7</accession>
<dbReference type="EMBL" id="OZ034821">
    <property type="protein sequence ID" value="CAL1406725.1"/>
    <property type="molecule type" value="Genomic_DNA"/>
</dbReference>
<evidence type="ECO:0000256" key="3">
    <source>
        <dbReference type="ARBA" id="ARBA00022786"/>
    </source>
</evidence>
<dbReference type="PANTHER" id="PTHR11165">
    <property type="entry name" value="SKP1"/>
    <property type="match status" value="1"/>
</dbReference>
<comment type="pathway">
    <text evidence="1">Protein modification; protein ubiquitination.</text>
</comment>
<dbReference type="InterPro" id="IPR016073">
    <property type="entry name" value="Skp1_comp_POZ"/>
</dbReference>
<keyword evidence="3" id="KW-0833">Ubl conjugation pathway</keyword>
<comment type="similarity">
    <text evidence="2">Belongs to the SKP1 family.</text>
</comment>
<feature type="domain" description="SKP1 component POZ" evidence="5">
    <location>
        <begin position="7"/>
        <end position="65"/>
    </location>
</feature>
<dbReference type="InterPro" id="IPR016897">
    <property type="entry name" value="SKP1"/>
</dbReference>
<proteinExistence type="inferred from homology"/>
<organism evidence="6 7">
    <name type="scientific">Linum trigynum</name>
    <dbReference type="NCBI Taxonomy" id="586398"/>
    <lineage>
        <taxon>Eukaryota</taxon>
        <taxon>Viridiplantae</taxon>
        <taxon>Streptophyta</taxon>
        <taxon>Embryophyta</taxon>
        <taxon>Tracheophyta</taxon>
        <taxon>Spermatophyta</taxon>
        <taxon>Magnoliopsida</taxon>
        <taxon>eudicotyledons</taxon>
        <taxon>Gunneridae</taxon>
        <taxon>Pentapetalae</taxon>
        <taxon>rosids</taxon>
        <taxon>fabids</taxon>
        <taxon>Malpighiales</taxon>
        <taxon>Linaceae</taxon>
        <taxon>Linum</taxon>
    </lineage>
</organism>